<sequence length="141" mass="15560">MPPKNISTGAYWKEDPTDAPHRDVETDFETGESSESEPPTSHKKFTTSDNLEDNLVTVSHDSTPSSTASDVALKAPFEDTMEAQNLDRQGREQGLSNQERKEKLINMLGNGTSDRDTKETSKDDEDDGENRSEGKGKGKKV</sequence>
<feature type="compositionally biased region" description="Basic and acidic residues" evidence="1">
    <location>
        <begin position="12"/>
        <end position="25"/>
    </location>
</feature>
<comment type="caution">
    <text evidence="2">The sequence shown here is derived from an EMBL/GenBank/DDBJ whole genome shotgun (WGS) entry which is preliminary data.</text>
</comment>
<feature type="compositionally biased region" description="Acidic residues" evidence="1">
    <location>
        <begin position="26"/>
        <end position="35"/>
    </location>
</feature>
<evidence type="ECO:0000313" key="3">
    <source>
        <dbReference type="Proteomes" id="UP000291422"/>
    </source>
</evidence>
<evidence type="ECO:0000313" key="2">
    <source>
        <dbReference type="EMBL" id="RYN78102.1"/>
    </source>
</evidence>
<evidence type="ECO:0000256" key="1">
    <source>
        <dbReference type="SAM" id="MobiDB-lite"/>
    </source>
</evidence>
<dbReference type="Proteomes" id="UP000291422">
    <property type="component" value="Unassembled WGS sequence"/>
</dbReference>
<reference evidence="3" key="1">
    <citation type="journal article" date="2019" name="bioRxiv">
        <title>Genomics, evolutionary history and diagnostics of the Alternaria alternata species group including apple and Asian pear pathotypes.</title>
        <authorList>
            <person name="Armitage A.D."/>
            <person name="Cockerton H.M."/>
            <person name="Sreenivasaprasad S."/>
            <person name="Woodhall J.W."/>
            <person name="Lane C.R."/>
            <person name="Harrison R.J."/>
            <person name="Clarkson J.P."/>
        </authorList>
    </citation>
    <scope>NUCLEOTIDE SEQUENCE [LARGE SCALE GENOMIC DNA]</scope>
    <source>
        <strain evidence="3">FERA 1177</strain>
    </source>
</reference>
<dbReference type="EMBL" id="PDXD01000008">
    <property type="protein sequence ID" value="RYN78102.1"/>
    <property type="molecule type" value="Genomic_DNA"/>
</dbReference>
<organism evidence="2 3">
    <name type="scientific">Alternaria alternata</name>
    <name type="common">Alternaria rot fungus</name>
    <name type="synonym">Torula alternata</name>
    <dbReference type="NCBI Taxonomy" id="5599"/>
    <lineage>
        <taxon>Eukaryota</taxon>
        <taxon>Fungi</taxon>
        <taxon>Dikarya</taxon>
        <taxon>Ascomycota</taxon>
        <taxon>Pezizomycotina</taxon>
        <taxon>Dothideomycetes</taxon>
        <taxon>Pleosporomycetidae</taxon>
        <taxon>Pleosporales</taxon>
        <taxon>Pleosporineae</taxon>
        <taxon>Pleosporaceae</taxon>
        <taxon>Alternaria</taxon>
        <taxon>Alternaria sect. Alternaria</taxon>
        <taxon>Alternaria alternata complex</taxon>
    </lineage>
</organism>
<name>A0A4Q4NL86_ALTAL</name>
<gene>
    <name evidence="2" type="ORF">AA0117_g4709</name>
</gene>
<feature type="compositionally biased region" description="Polar residues" evidence="1">
    <location>
        <begin position="56"/>
        <end position="69"/>
    </location>
</feature>
<accession>A0A4Q4NL86</accession>
<feature type="region of interest" description="Disordered" evidence="1">
    <location>
        <begin position="1"/>
        <end position="141"/>
    </location>
</feature>
<dbReference type="VEuPathDB" id="FungiDB:CC77DRAFT_1022973"/>
<protein>
    <submittedName>
        <fullName evidence="2">Uncharacterized protein</fullName>
    </submittedName>
</protein>
<proteinExistence type="predicted"/>
<feature type="compositionally biased region" description="Basic and acidic residues" evidence="1">
    <location>
        <begin position="129"/>
        <end position="141"/>
    </location>
</feature>
<dbReference type="AlphaFoldDB" id="A0A4Q4NL86"/>